<dbReference type="InterPro" id="IPR047192">
    <property type="entry name" value="Euk_RPA1_DBD_C"/>
</dbReference>
<keyword evidence="2" id="KW-0479">Metal-binding</keyword>
<feature type="non-terminal residue" evidence="8">
    <location>
        <position position="1"/>
    </location>
</feature>
<dbReference type="GO" id="GO:0008270">
    <property type="term" value="F:zinc ion binding"/>
    <property type="evidence" value="ECO:0007669"/>
    <property type="project" value="UniProtKB-KW"/>
</dbReference>
<keyword evidence="4" id="KW-0862">Zinc</keyword>
<gene>
    <name evidence="8" type="ORF">RND81_07G137100</name>
</gene>
<evidence type="ECO:0000313" key="9">
    <source>
        <dbReference type="Proteomes" id="UP001443914"/>
    </source>
</evidence>
<proteinExistence type="inferred from homology"/>
<dbReference type="EMBL" id="JBDFQZ010000007">
    <property type="protein sequence ID" value="KAK9706586.1"/>
    <property type="molecule type" value="Genomic_DNA"/>
</dbReference>
<feature type="region of interest" description="Disordered" evidence="6">
    <location>
        <begin position="344"/>
        <end position="365"/>
    </location>
</feature>
<dbReference type="CDD" id="cd04476">
    <property type="entry name" value="RPA1_DBD_C"/>
    <property type="match status" value="1"/>
</dbReference>
<evidence type="ECO:0000256" key="5">
    <source>
        <dbReference type="ARBA" id="ARBA00023125"/>
    </source>
</evidence>
<dbReference type="GO" id="GO:0003677">
    <property type="term" value="F:DNA binding"/>
    <property type="evidence" value="ECO:0007669"/>
    <property type="project" value="UniProtKB-KW"/>
</dbReference>
<reference evidence="8" key="1">
    <citation type="submission" date="2024-03" db="EMBL/GenBank/DDBJ databases">
        <title>WGS assembly of Saponaria officinalis var. Norfolk2.</title>
        <authorList>
            <person name="Jenkins J."/>
            <person name="Shu S."/>
            <person name="Grimwood J."/>
            <person name="Barry K."/>
            <person name="Goodstein D."/>
            <person name="Schmutz J."/>
            <person name="Leebens-Mack J."/>
            <person name="Osbourn A."/>
        </authorList>
    </citation>
    <scope>NUCLEOTIDE SEQUENCE [LARGE SCALE GENOMIC DNA]</scope>
    <source>
        <strain evidence="8">JIC</strain>
    </source>
</reference>
<dbReference type="Gene3D" id="2.40.50.140">
    <property type="entry name" value="Nucleic acid-binding proteins"/>
    <property type="match status" value="2"/>
</dbReference>
<dbReference type="PANTHER" id="PTHR47165">
    <property type="entry name" value="OS03G0429900 PROTEIN"/>
    <property type="match status" value="1"/>
</dbReference>
<protein>
    <recommendedName>
        <fullName evidence="7">Replication factor A C-terminal domain-containing protein</fullName>
    </recommendedName>
</protein>
<name>A0AAW1JUH4_SAPOF</name>
<feature type="domain" description="Replication factor A C-terminal" evidence="7">
    <location>
        <begin position="196"/>
        <end position="329"/>
    </location>
</feature>
<evidence type="ECO:0000256" key="4">
    <source>
        <dbReference type="ARBA" id="ARBA00022833"/>
    </source>
</evidence>
<keyword evidence="9" id="KW-1185">Reference proteome</keyword>
<comment type="caution">
    <text evidence="8">The sequence shown here is derived from an EMBL/GenBank/DDBJ whole genome shotgun (WGS) entry which is preliminary data.</text>
</comment>
<evidence type="ECO:0000313" key="8">
    <source>
        <dbReference type="EMBL" id="KAK9706586.1"/>
    </source>
</evidence>
<organism evidence="8 9">
    <name type="scientific">Saponaria officinalis</name>
    <name type="common">Common soapwort</name>
    <name type="synonym">Lychnis saponaria</name>
    <dbReference type="NCBI Taxonomy" id="3572"/>
    <lineage>
        <taxon>Eukaryota</taxon>
        <taxon>Viridiplantae</taxon>
        <taxon>Streptophyta</taxon>
        <taxon>Embryophyta</taxon>
        <taxon>Tracheophyta</taxon>
        <taxon>Spermatophyta</taxon>
        <taxon>Magnoliopsida</taxon>
        <taxon>eudicotyledons</taxon>
        <taxon>Gunneridae</taxon>
        <taxon>Pentapetalae</taxon>
        <taxon>Caryophyllales</taxon>
        <taxon>Caryophyllaceae</taxon>
        <taxon>Caryophylleae</taxon>
        <taxon>Saponaria</taxon>
    </lineage>
</organism>
<dbReference type="InterPro" id="IPR012340">
    <property type="entry name" value="NA-bd_OB-fold"/>
</dbReference>
<dbReference type="InterPro" id="IPR013955">
    <property type="entry name" value="Rep_factor-A_C"/>
</dbReference>
<dbReference type="SUPFAM" id="SSF50249">
    <property type="entry name" value="Nucleic acid-binding proteins"/>
    <property type="match status" value="2"/>
</dbReference>
<evidence type="ECO:0000256" key="2">
    <source>
        <dbReference type="ARBA" id="ARBA00022723"/>
    </source>
</evidence>
<keyword evidence="5" id="KW-0238">DNA-binding</keyword>
<comment type="similarity">
    <text evidence="1">Belongs to the replication factor A protein 1 family.</text>
</comment>
<evidence type="ECO:0000256" key="6">
    <source>
        <dbReference type="SAM" id="MobiDB-lite"/>
    </source>
</evidence>
<dbReference type="Pfam" id="PF08646">
    <property type="entry name" value="Rep_fac-A_C"/>
    <property type="match status" value="1"/>
</dbReference>
<accession>A0AAW1JUH4</accession>
<dbReference type="AlphaFoldDB" id="A0AAW1JUH4"/>
<evidence type="ECO:0000259" key="7">
    <source>
        <dbReference type="Pfam" id="PF08646"/>
    </source>
</evidence>
<feature type="compositionally biased region" description="Basic and acidic residues" evidence="6">
    <location>
        <begin position="352"/>
        <end position="365"/>
    </location>
</feature>
<dbReference type="Proteomes" id="UP001443914">
    <property type="component" value="Unassembled WGS sequence"/>
</dbReference>
<sequence>ELLYVAMVLIDEEGEYVYATIPSYICNRFRPKILDGKIHIIKKFDIVPNKREYRVVGDNLYGVIVNEIEKANYFAIEIEDLMYGKRVRITLWDQCLANYRKQKEELSDSSETLIVTVSSLMVKNYKGYNSIATSTSSSLYINLDIPKVNALRAIISERKGELKVKQITNHIMMKDITSILEHCQTDYKEDLICYCYAEVKDIVAEKPWNYPSCFCCTSKPTQRANDMWCDNCQKIIETQTIRYHIELKVRDDKCSTNFVVFDNEARRLIGQDAMSLYDSQASEDEDDENYNPIPDVIYNTFVVKKYKFKIKVYDFNHGLTRRKRFNAKEELTTQQKRKRHVFIVDESDEEESKIGTKTSKDSEVS</sequence>
<keyword evidence="3" id="KW-0863">Zinc-finger</keyword>
<dbReference type="PANTHER" id="PTHR47165:SF4">
    <property type="entry name" value="OS03G0429900 PROTEIN"/>
    <property type="match status" value="1"/>
</dbReference>
<evidence type="ECO:0000256" key="3">
    <source>
        <dbReference type="ARBA" id="ARBA00022771"/>
    </source>
</evidence>
<evidence type="ECO:0000256" key="1">
    <source>
        <dbReference type="ARBA" id="ARBA00005690"/>
    </source>
</evidence>